<dbReference type="GO" id="GO:0000976">
    <property type="term" value="F:transcription cis-regulatory region binding"/>
    <property type="evidence" value="ECO:0007669"/>
    <property type="project" value="TreeGrafter"/>
</dbReference>
<evidence type="ECO:0000256" key="4">
    <source>
        <dbReference type="ARBA" id="ARBA00023163"/>
    </source>
</evidence>
<dbReference type="RefSeq" id="WP_176107103.1">
    <property type="nucleotide sequence ID" value="NZ_JAALDK010000001.1"/>
</dbReference>
<evidence type="ECO:0000256" key="1">
    <source>
        <dbReference type="ARBA" id="ARBA00022491"/>
    </source>
</evidence>
<comment type="caution">
    <text evidence="7">The sequence shown here is derived from an EMBL/GenBank/DDBJ whole genome shotgun (WGS) entry which is preliminary data.</text>
</comment>
<dbReference type="InterPro" id="IPR001647">
    <property type="entry name" value="HTH_TetR"/>
</dbReference>
<protein>
    <submittedName>
        <fullName evidence="7">TetR/AcrR family transcriptional regulator</fullName>
    </submittedName>
</protein>
<dbReference type="SUPFAM" id="SSF46689">
    <property type="entry name" value="Homeodomain-like"/>
    <property type="match status" value="1"/>
</dbReference>
<dbReference type="InterPro" id="IPR036271">
    <property type="entry name" value="Tet_transcr_reg_TetR-rel_C_sf"/>
</dbReference>
<dbReference type="Proteomes" id="UP000594380">
    <property type="component" value="Unassembled WGS sequence"/>
</dbReference>
<dbReference type="PROSITE" id="PS01081">
    <property type="entry name" value="HTH_TETR_1"/>
    <property type="match status" value="1"/>
</dbReference>
<dbReference type="EMBL" id="JAALDK010000001">
    <property type="protein sequence ID" value="NUY00611.1"/>
    <property type="molecule type" value="Genomic_DNA"/>
</dbReference>
<dbReference type="InterPro" id="IPR009057">
    <property type="entry name" value="Homeodomain-like_sf"/>
</dbReference>
<dbReference type="Pfam" id="PF14246">
    <property type="entry name" value="TetR_C_7"/>
    <property type="match status" value="1"/>
</dbReference>
<dbReference type="PRINTS" id="PR00455">
    <property type="entry name" value="HTHTETR"/>
</dbReference>
<reference evidence="7 8" key="1">
    <citation type="submission" date="2020-02" db="EMBL/GenBank/DDBJ databases">
        <title>Paraburkholderia simonii sp. nov. and Paraburkholderia youngii sp. nov. Brazilian and Mexican Mimosa-associated rhizobia.</title>
        <authorList>
            <person name="Mavima L."/>
            <person name="Beukes C.W."/>
            <person name="Chan W.Y."/>
            <person name="Palmer M."/>
            <person name="De Meyer S.E."/>
            <person name="James E.K."/>
            <person name="Venter S.N."/>
            <person name="Steenkamp E.T."/>
        </authorList>
    </citation>
    <scope>NUCLEOTIDE SEQUENCE [LARGE SCALE GENOMIC DNA]</scope>
    <source>
        <strain evidence="7 8">JPY169</strain>
    </source>
</reference>
<evidence type="ECO:0000313" key="8">
    <source>
        <dbReference type="Proteomes" id="UP000594380"/>
    </source>
</evidence>
<dbReference type="InterPro" id="IPR039536">
    <property type="entry name" value="TetR_C_Proteobacteria"/>
</dbReference>
<sequence length="233" mass="26351">MLTWMVQNVGTTQTQRKGTIATTGNRPAQGLQAYQQRVSQEKRRLILEVAIGAFLANGYDTTTMDSIGDGAGVSYATLYKHFPGKEILFSEAMDHLFHQLFARWKDHTVPPELETGLREIARAYNELVSDPNMIAAMRLVIAQVQCFPDIGLRLQRAKDLFSDVTDAWLTKRVEEGWLAIGDVQLARAEFIGMLGESLYFPRLMQIDYAIRNDDVERIIGSAVSTFLSRYRSR</sequence>
<feature type="DNA-binding region" description="H-T-H motif" evidence="5">
    <location>
        <begin position="63"/>
        <end position="82"/>
    </location>
</feature>
<dbReference type="AlphaFoldDB" id="A0A7Y6JXK2"/>
<dbReference type="InterPro" id="IPR050109">
    <property type="entry name" value="HTH-type_TetR-like_transc_reg"/>
</dbReference>
<dbReference type="Gene3D" id="1.10.357.10">
    <property type="entry name" value="Tetracycline Repressor, domain 2"/>
    <property type="match status" value="1"/>
</dbReference>
<keyword evidence="2" id="KW-0805">Transcription regulation</keyword>
<accession>A0A7Y6JXK2</accession>
<evidence type="ECO:0000256" key="2">
    <source>
        <dbReference type="ARBA" id="ARBA00023015"/>
    </source>
</evidence>
<dbReference type="PANTHER" id="PTHR30055:SF234">
    <property type="entry name" value="HTH-TYPE TRANSCRIPTIONAL REGULATOR BETI"/>
    <property type="match status" value="1"/>
</dbReference>
<dbReference type="SUPFAM" id="SSF48498">
    <property type="entry name" value="Tetracyclin repressor-like, C-terminal domain"/>
    <property type="match status" value="1"/>
</dbReference>
<evidence type="ECO:0000256" key="5">
    <source>
        <dbReference type="PROSITE-ProRule" id="PRU00335"/>
    </source>
</evidence>
<keyword evidence="1" id="KW-0678">Repressor</keyword>
<dbReference type="InterPro" id="IPR023772">
    <property type="entry name" value="DNA-bd_HTH_TetR-type_CS"/>
</dbReference>
<keyword evidence="4" id="KW-0804">Transcription</keyword>
<dbReference type="PROSITE" id="PS50977">
    <property type="entry name" value="HTH_TETR_2"/>
    <property type="match status" value="1"/>
</dbReference>
<keyword evidence="3 5" id="KW-0238">DNA-binding</keyword>
<gene>
    <name evidence="7" type="ORF">G5S42_13070</name>
</gene>
<dbReference type="Gene3D" id="1.10.10.60">
    <property type="entry name" value="Homeodomain-like"/>
    <property type="match status" value="1"/>
</dbReference>
<organism evidence="7 8">
    <name type="scientific">Paraburkholderia youngii</name>
    <dbReference type="NCBI Taxonomy" id="2782701"/>
    <lineage>
        <taxon>Bacteria</taxon>
        <taxon>Pseudomonadati</taxon>
        <taxon>Pseudomonadota</taxon>
        <taxon>Betaproteobacteria</taxon>
        <taxon>Burkholderiales</taxon>
        <taxon>Burkholderiaceae</taxon>
        <taxon>Paraburkholderia</taxon>
    </lineage>
</organism>
<feature type="domain" description="HTH tetR-type" evidence="6">
    <location>
        <begin position="40"/>
        <end position="100"/>
    </location>
</feature>
<evidence type="ECO:0000313" key="7">
    <source>
        <dbReference type="EMBL" id="NUY00611.1"/>
    </source>
</evidence>
<dbReference type="GeneID" id="301101265"/>
<proteinExistence type="predicted"/>
<dbReference type="PANTHER" id="PTHR30055">
    <property type="entry name" value="HTH-TYPE TRANSCRIPTIONAL REGULATOR RUTR"/>
    <property type="match status" value="1"/>
</dbReference>
<dbReference type="GO" id="GO:0003700">
    <property type="term" value="F:DNA-binding transcription factor activity"/>
    <property type="evidence" value="ECO:0007669"/>
    <property type="project" value="TreeGrafter"/>
</dbReference>
<evidence type="ECO:0000256" key="3">
    <source>
        <dbReference type="ARBA" id="ARBA00023125"/>
    </source>
</evidence>
<name>A0A7Y6JXK2_9BURK</name>
<dbReference type="Pfam" id="PF00440">
    <property type="entry name" value="TetR_N"/>
    <property type="match status" value="1"/>
</dbReference>
<evidence type="ECO:0000259" key="6">
    <source>
        <dbReference type="PROSITE" id="PS50977"/>
    </source>
</evidence>